<evidence type="ECO:0000256" key="10">
    <source>
        <dbReference type="ARBA" id="ARBA00023212"/>
    </source>
</evidence>
<evidence type="ECO:0000259" key="15">
    <source>
        <dbReference type="PROSITE" id="PS50238"/>
    </source>
</evidence>
<feature type="region of interest" description="Disordered" evidence="12">
    <location>
        <begin position="101"/>
        <end position="134"/>
    </location>
</feature>
<dbReference type="EMBL" id="JAHHUM010001219">
    <property type="protein sequence ID" value="KAK5613389.1"/>
    <property type="molecule type" value="Genomic_DNA"/>
</dbReference>
<keyword evidence="10" id="KW-0206">Cytoskeleton</keyword>
<evidence type="ECO:0000259" key="14">
    <source>
        <dbReference type="PROSITE" id="PS50106"/>
    </source>
</evidence>
<feature type="compositionally biased region" description="Polar residues" evidence="12">
    <location>
        <begin position="499"/>
        <end position="509"/>
    </location>
</feature>
<feature type="region of interest" description="Disordered" evidence="12">
    <location>
        <begin position="1991"/>
        <end position="2054"/>
    </location>
</feature>
<dbReference type="Pfam" id="PF17820">
    <property type="entry name" value="PDZ_6"/>
    <property type="match status" value="1"/>
</dbReference>
<dbReference type="GO" id="GO:0000139">
    <property type="term" value="C:Golgi membrane"/>
    <property type="evidence" value="ECO:0007669"/>
    <property type="project" value="UniProtKB-SubCell"/>
</dbReference>
<dbReference type="CDD" id="cd01253">
    <property type="entry name" value="PH_ARHGAP21-like"/>
    <property type="match status" value="1"/>
</dbReference>
<dbReference type="Proteomes" id="UP001311232">
    <property type="component" value="Unassembled WGS sequence"/>
</dbReference>
<feature type="region of interest" description="Disordered" evidence="12">
    <location>
        <begin position="409"/>
        <end position="462"/>
    </location>
</feature>
<keyword evidence="7" id="KW-0965">Cell junction</keyword>
<protein>
    <recommendedName>
        <fullName evidence="18">Rho GTPase-activating protein 21</fullName>
    </recommendedName>
</protein>
<dbReference type="FunFam" id="2.30.42.10:FF:000066">
    <property type="entry name" value="Rho GTPase activating protein 21"/>
    <property type="match status" value="1"/>
</dbReference>
<evidence type="ECO:0000256" key="8">
    <source>
        <dbReference type="ARBA" id="ARBA00023034"/>
    </source>
</evidence>
<evidence type="ECO:0008006" key="18">
    <source>
        <dbReference type="Google" id="ProtNLM"/>
    </source>
</evidence>
<feature type="compositionally biased region" description="Polar residues" evidence="12">
    <location>
        <begin position="668"/>
        <end position="682"/>
    </location>
</feature>
<dbReference type="InterPro" id="IPR001849">
    <property type="entry name" value="PH_domain"/>
</dbReference>
<dbReference type="Gene3D" id="2.30.42.10">
    <property type="match status" value="1"/>
</dbReference>
<feature type="region of interest" description="Disordered" evidence="12">
    <location>
        <begin position="499"/>
        <end position="574"/>
    </location>
</feature>
<comment type="caution">
    <text evidence="16">The sequence shown here is derived from an EMBL/GenBank/DDBJ whole genome shotgun (WGS) entry which is preliminary data.</text>
</comment>
<dbReference type="PROSITE" id="PS50003">
    <property type="entry name" value="PH_DOMAIN"/>
    <property type="match status" value="1"/>
</dbReference>
<reference evidence="16 17" key="1">
    <citation type="submission" date="2021-06" db="EMBL/GenBank/DDBJ databases">
        <authorList>
            <person name="Palmer J.M."/>
        </authorList>
    </citation>
    <scope>NUCLEOTIDE SEQUENCE [LARGE SCALE GENOMIC DNA]</scope>
    <source>
        <strain evidence="16 17">MEX-2019</strain>
        <tissue evidence="16">Muscle</tissue>
    </source>
</reference>
<evidence type="ECO:0000256" key="3">
    <source>
        <dbReference type="ARBA" id="ARBA00004284"/>
    </source>
</evidence>
<feature type="region of interest" description="Disordered" evidence="12">
    <location>
        <begin position="1155"/>
        <end position="1207"/>
    </location>
</feature>
<dbReference type="Pfam" id="PF15410">
    <property type="entry name" value="PH_9"/>
    <property type="match status" value="1"/>
</dbReference>
<dbReference type="InterPro" id="IPR008936">
    <property type="entry name" value="Rho_GTPase_activation_prot"/>
</dbReference>
<evidence type="ECO:0000256" key="4">
    <source>
        <dbReference type="ARBA" id="ARBA00004395"/>
    </source>
</evidence>
<feature type="domain" description="PDZ" evidence="14">
    <location>
        <begin position="164"/>
        <end position="247"/>
    </location>
</feature>
<dbReference type="Gene3D" id="1.10.555.10">
    <property type="entry name" value="Rho GTPase activation protein"/>
    <property type="match status" value="1"/>
</dbReference>
<name>A0AAV9RX41_9TELE</name>
<feature type="compositionally biased region" description="Basic and acidic residues" evidence="12">
    <location>
        <begin position="936"/>
        <end position="957"/>
    </location>
</feature>
<gene>
    <name evidence="16" type="ORF">CRENBAI_022834</name>
</gene>
<evidence type="ECO:0000256" key="11">
    <source>
        <dbReference type="ARBA" id="ARBA00023329"/>
    </source>
</evidence>
<keyword evidence="5" id="KW-0343">GTPase activation</keyword>
<dbReference type="GO" id="GO:0070161">
    <property type="term" value="C:anchoring junction"/>
    <property type="evidence" value="ECO:0007669"/>
    <property type="project" value="UniProtKB-SubCell"/>
</dbReference>
<dbReference type="SMART" id="SM00233">
    <property type="entry name" value="PH"/>
    <property type="match status" value="1"/>
</dbReference>
<keyword evidence="9" id="KW-0472">Membrane</keyword>
<dbReference type="SUPFAM" id="SSF50729">
    <property type="entry name" value="PH domain-like"/>
    <property type="match status" value="1"/>
</dbReference>
<accession>A0AAV9RX41</accession>
<feature type="region of interest" description="Disordered" evidence="12">
    <location>
        <begin position="352"/>
        <end position="388"/>
    </location>
</feature>
<feature type="region of interest" description="Disordered" evidence="12">
    <location>
        <begin position="925"/>
        <end position="985"/>
    </location>
</feature>
<dbReference type="SUPFAM" id="SSF48350">
    <property type="entry name" value="GTPase activation domain, GAP"/>
    <property type="match status" value="1"/>
</dbReference>
<dbReference type="Pfam" id="PF00620">
    <property type="entry name" value="RhoGAP"/>
    <property type="match status" value="1"/>
</dbReference>
<evidence type="ECO:0000313" key="17">
    <source>
        <dbReference type="Proteomes" id="UP001311232"/>
    </source>
</evidence>
<dbReference type="PROSITE" id="PS50238">
    <property type="entry name" value="RHOGAP"/>
    <property type="match status" value="1"/>
</dbReference>
<feature type="region of interest" description="Disordered" evidence="12">
    <location>
        <begin position="165"/>
        <end position="184"/>
    </location>
</feature>
<proteinExistence type="predicted"/>
<dbReference type="InterPro" id="IPR041681">
    <property type="entry name" value="PH_9"/>
</dbReference>
<dbReference type="CDD" id="cd06756">
    <property type="entry name" value="PDZ_ARHGAP21_23-like"/>
    <property type="match status" value="1"/>
</dbReference>
<evidence type="ECO:0000256" key="1">
    <source>
        <dbReference type="ARBA" id="ARBA00004245"/>
    </source>
</evidence>
<dbReference type="PROSITE" id="PS50106">
    <property type="entry name" value="PDZ"/>
    <property type="match status" value="1"/>
</dbReference>
<dbReference type="InterPro" id="IPR011993">
    <property type="entry name" value="PH-like_dom_sf"/>
</dbReference>
<feature type="compositionally biased region" description="Basic and acidic residues" evidence="12">
    <location>
        <begin position="1169"/>
        <end position="1191"/>
    </location>
</feature>
<evidence type="ECO:0000313" key="16">
    <source>
        <dbReference type="EMBL" id="KAK5613389.1"/>
    </source>
</evidence>
<feature type="compositionally biased region" description="Basic and acidic residues" evidence="12">
    <location>
        <begin position="1816"/>
        <end position="1834"/>
    </location>
</feature>
<dbReference type="SUPFAM" id="SSF50156">
    <property type="entry name" value="PDZ domain-like"/>
    <property type="match status" value="1"/>
</dbReference>
<feature type="compositionally biased region" description="Polar residues" evidence="12">
    <location>
        <begin position="362"/>
        <end position="373"/>
    </location>
</feature>
<feature type="region of interest" description="Disordered" evidence="12">
    <location>
        <begin position="1552"/>
        <end position="1722"/>
    </location>
</feature>
<comment type="subcellular location">
    <subcellularLocation>
        <location evidence="2">Cell junction</location>
    </subcellularLocation>
    <subcellularLocation>
        <location evidence="1">Cytoplasm</location>
        <location evidence="1">Cytoskeleton</location>
    </subcellularLocation>
    <subcellularLocation>
        <location evidence="3">Cytoplasmic vesicle membrane</location>
        <topology evidence="3">Peripheral membrane protein</topology>
    </subcellularLocation>
    <subcellularLocation>
        <location evidence="4">Golgi apparatus membrane</location>
        <topology evidence="4">Peripheral membrane protein</topology>
    </subcellularLocation>
</comment>
<dbReference type="Gene3D" id="2.30.29.30">
    <property type="entry name" value="Pleckstrin-homology domain (PH domain)/Phosphotyrosine-binding domain (PTB)"/>
    <property type="match status" value="1"/>
</dbReference>
<feature type="compositionally biased region" description="Pro residues" evidence="12">
    <location>
        <begin position="1641"/>
        <end position="1650"/>
    </location>
</feature>
<dbReference type="InterPro" id="IPR000198">
    <property type="entry name" value="RhoGAP_dom"/>
</dbReference>
<feature type="compositionally biased region" description="Polar residues" evidence="12">
    <location>
        <begin position="1667"/>
        <end position="1686"/>
    </location>
</feature>
<keyword evidence="6" id="KW-0963">Cytoplasm</keyword>
<dbReference type="PANTHER" id="PTHR23175">
    <property type="entry name" value="PDZ DOMAIN-CONTAINING PROTEIN"/>
    <property type="match status" value="1"/>
</dbReference>
<dbReference type="InterPro" id="IPR041489">
    <property type="entry name" value="PDZ_6"/>
</dbReference>
<feature type="compositionally biased region" description="Polar residues" evidence="12">
    <location>
        <begin position="560"/>
        <end position="574"/>
    </location>
</feature>
<evidence type="ECO:0000256" key="6">
    <source>
        <dbReference type="ARBA" id="ARBA00022490"/>
    </source>
</evidence>
<dbReference type="GO" id="GO:0030659">
    <property type="term" value="C:cytoplasmic vesicle membrane"/>
    <property type="evidence" value="ECO:0007669"/>
    <property type="project" value="UniProtKB-SubCell"/>
</dbReference>
<feature type="compositionally biased region" description="Low complexity" evidence="12">
    <location>
        <begin position="431"/>
        <end position="448"/>
    </location>
</feature>
<feature type="region of interest" description="Disordered" evidence="12">
    <location>
        <begin position="666"/>
        <end position="686"/>
    </location>
</feature>
<dbReference type="InterPro" id="IPR036034">
    <property type="entry name" value="PDZ_sf"/>
</dbReference>
<feature type="compositionally biased region" description="Low complexity" evidence="12">
    <location>
        <begin position="1877"/>
        <end position="1886"/>
    </location>
</feature>
<dbReference type="SMART" id="SM00324">
    <property type="entry name" value="RhoGAP"/>
    <property type="match status" value="1"/>
</dbReference>
<dbReference type="GO" id="GO:0007165">
    <property type="term" value="P:signal transduction"/>
    <property type="evidence" value="ECO:0007669"/>
    <property type="project" value="InterPro"/>
</dbReference>
<keyword evidence="17" id="KW-1185">Reference proteome</keyword>
<keyword evidence="11" id="KW-0968">Cytoplasmic vesicle</keyword>
<dbReference type="GO" id="GO:0005096">
    <property type="term" value="F:GTPase activator activity"/>
    <property type="evidence" value="ECO:0007669"/>
    <property type="project" value="UniProtKB-KW"/>
</dbReference>
<dbReference type="CDD" id="cd04395">
    <property type="entry name" value="RhoGAP_ARHGAP21"/>
    <property type="match status" value="1"/>
</dbReference>
<evidence type="ECO:0000256" key="9">
    <source>
        <dbReference type="ARBA" id="ARBA00023136"/>
    </source>
</evidence>
<dbReference type="SMART" id="SM00228">
    <property type="entry name" value="PDZ"/>
    <property type="match status" value="1"/>
</dbReference>
<dbReference type="GO" id="GO:0005856">
    <property type="term" value="C:cytoskeleton"/>
    <property type="evidence" value="ECO:0007669"/>
    <property type="project" value="UniProtKB-SubCell"/>
</dbReference>
<feature type="compositionally biased region" description="Basic and acidic residues" evidence="12">
    <location>
        <begin position="1759"/>
        <end position="1769"/>
    </location>
</feature>
<dbReference type="PANTHER" id="PTHR23175:SF16">
    <property type="entry name" value="RHO GTPASE-ACTIVATING PROTEIN 21"/>
    <property type="match status" value="1"/>
</dbReference>
<feature type="domain" description="Rho-GAP" evidence="15">
    <location>
        <begin position="1216"/>
        <end position="1409"/>
    </location>
</feature>
<dbReference type="Gene3D" id="1.20.5.220">
    <property type="match status" value="1"/>
</dbReference>
<organism evidence="16 17">
    <name type="scientific">Crenichthys baileyi</name>
    <name type="common">White River springfish</name>
    <dbReference type="NCBI Taxonomy" id="28760"/>
    <lineage>
        <taxon>Eukaryota</taxon>
        <taxon>Metazoa</taxon>
        <taxon>Chordata</taxon>
        <taxon>Craniata</taxon>
        <taxon>Vertebrata</taxon>
        <taxon>Euteleostomi</taxon>
        <taxon>Actinopterygii</taxon>
        <taxon>Neopterygii</taxon>
        <taxon>Teleostei</taxon>
        <taxon>Neoteleostei</taxon>
        <taxon>Acanthomorphata</taxon>
        <taxon>Ovalentaria</taxon>
        <taxon>Atherinomorphae</taxon>
        <taxon>Cyprinodontiformes</taxon>
        <taxon>Goodeidae</taxon>
        <taxon>Crenichthys</taxon>
    </lineage>
</organism>
<evidence type="ECO:0000256" key="7">
    <source>
        <dbReference type="ARBA" id="ARBA00022949"/>
    </source>
</evidence>
<evidence type="ECO:0000256" key="5">
    <source>
        <dbReference type="ARBA" id="ARBA00022468"/>
    </source>
</evidence>
<evidence type="ECO:0000256" key="2">
    <source>
        <dbReference type="ARBA" id="ARBA00004282"/>
    </source>
</evidence>
<feature type="compositionally biased region" description="Basic and acidic residues" evidence="12">
    <location>
        <begin position="1606"/>
        <end position="1616"/>
    </location>
</feature>
<keyword evidence="8" id="KW-0333">Golgi apparatus</keyword>
<evidence type="ECO:0000259" key="13">
    <source>
        <dbReference type="PROSITE" id="PS50003"/>
    </source>
</evidence>
<feature type="compositionally biased region" description="Polar residues" evidence="12">
    <location>
        <begin position="1588"/>
        <end position="1601"/>
    </location>
</feature>
<dbReference type="FunFam" id="1.10.555.10:FF:000014">
    <property type="entry name" value="Rho GTPase activating protein 21"/>
    <property type="match status" value="1"/>
</dbReference>
<evidence type="ECO:0000256" key="12">
    <source>
        <dbReference type="SAM" id="MobiDB-lite"/>
    </source>
</evidence>
<feature type="compositionally biased region" description="Polar residues" evidence="12">
    <location>
        <begin position="634"/>
        <end position="647"/>
    </location>
</feature>
<feature type="region of interest" description="Disordered" evidence="12">
    <location>
        <begin position="607"/>
        <end position="647"/>
    </location>
</feature>
<feature type="compositionally biased region" description="Basic and acidic residues" evidence="12">
    <location>
        <begin position="969"/>
        <end position="985"/>
    </location>
</feature>
<feature type="region of interest" description="Disordered" evidence="12">
    <location>
        <begin position="854"/>
        <end position="885"/>
    </location>
</feature>
<sequence>MLAQRNGLPAGCKPVRLKDHPDLQDAEKNAGGCCSFSSSSPPSGGCPWARLAGMDGCLTEPYCLWFQLLARAYWGEVELGLSSPNRSVSWARLREASRKNCVRSRTKQKDGRDQSETLATVTPGDEEEPFSWPGPKTLCLRRTSQGFGFTLRHFIVYPPESAVHNSLKDDENGSRGPGRQRNRLEPMDTIFVKQVKEGGPAHGAGLCTGDRLVKVNGESIIGKTYSQVIALIQNSDASLELCVMPKDEDILQLFSRDITALAYSQDAYLKGNEAYSGNAQNIPEPPPICYPRIELKAAAVAQPLDQGPARRGAPTETSYWMEIPVPPSPPDPSPQQMLKPQLATSINNESIRTPAVPLNPVESGSQLTRTGPSHRTEGNRYSSPPDRLRPLIPSVPGIAQLQYTCPSPASRPGTVYPETSSASVRAPLAATSTDTFSTTTSPTTNHCSPSPPAPTTSPHQNIDWRNYTTYKDYIDAKRLHTYGSRTIQERLDSLRAATGSNSAYTQQRTPLPCGNQKGASGSQVRRRSASNDRGADPAATAPLRSASQERLGGPPERTSRNWPRSASQDALPFSSTVRVIKPRARSCDHIGQQLGERSVVGFGDKVEERQETRALPPLNRSLTSPEQEERLSNLPLSSPDVTKGTTDSALTARIDGLIMRPSRLPVKNSLSDLSPTSPSIKTTEPLRDQRANTIGNHLSYSSPLNLQLRGRADSLKMENRLESGLAARSSSCSGASSRLPTRRQLKSEVVTISSTAAVAQKPNVKETSALERTNGGLSEGVEGPDATVVVLSRDKTSGGAGARPPSYVLAVNDKQRDLTHRSPPLMKAGSADGAMCWVSNESCREMHLRRLGDTRHKSGSSNLDDSLDSIPFIDEPSSPSIDQDSTHIPASVVISSTPLIATIPPSPTSSSPLIRRHLSHDQDSLHLTIIGSDSGTKSERSKSYDEGIDNYHEESRGRSLLPGLKGLRKAVDRSSEDSGSRRDSSSDIFCDATKEGLLHFKQLHADKGKRVGGGNRQWKQMYAVLRGHYLCLYKDKKEGQAHASCQTIEEPLQISIKACLIDISYSDTKRKNVLRLTTSDCEYLFQAEDREDMLAWIRVIQESSNLDEENAAFTSHDLISRRIKEYNTLMSPTGSKPEPSPRASRQSLSIRQTLLGSKGEPKATSPHSPKPDQERKNMHKDDTSPPKDKGTWRKGIPGLMRKPFEKKPSPGVTFGVRLDDCPPAQTNKFVPLIVEVCCKLVEERGLEYTGIYRVPGNNAAISNMQEELNNKGMGDIDIQDDKWRDLNVISSLLKSFFRKLPEPLFTNDRYADFIEANRIEDPVKRLKVLKRLLHELPDHHYETLKFLSAHLKTVAENSEKNKMEPRNLAIVFGPTLVRTTDDNMTHMVTHMPDQYRIVETLIQNYDWFFTDDGNGDPVTVSPEESVVESQPVPNIDHLLTNIGRTGTSQGDVSGQVGGVYHAMMSLMDSVLSVMDSWNCRKKEDCCPHCSCLVCRNPQVCVSESEKNIPSRADVELIYSPTSDSAKSKVSWGSGKDQCSRELLVSSIFAAASRKRGRSREKPQPSSSDDDLDAVFPRKEVPGQKLNHHSLQTKAPSQTRPNPATKPRAEEKKENGRTVELTFKAKREHRNSSLLKEKTPPRRPSPSPSPLPIISDQTAAQRKISLSDPPSQLEENTSDLGTMSSGASVPRSRPKKWTGGAFMDLPASVGLGAGTSAGAEVSSITSDYSTTSSITFLTGAESSVLSPELQGGEEADDERSELISEGRPMETDSESEFPVFAPGGGSSQSTPCPKQSQEKTDAGGKGGVPEGAGTQRQEARRLFPTHRMIECDTLSRRWSLRHKTDSDSSAEGAVGNEGRAEPSNRFSRVLEVMKKGRSSSSISSSSRSESERPEPAWHLKITERLRFRIRSSADDMFTIKGQAPDARSKKKNIRRRHTMGGQRDFAELAVINDWREQGGVDQTADLSALDRLKPRCSSQDHSIRDWITRECLRGSEPSAEVAPKAVPEDDHPEAPDTVPEKPQPTKAEQVNGDGLQDTNKAQLGSDAHPHKLSRAQVTRSRFYQYL</sequence>
<feature type="region of interest" description="Disordered" evidence="12">
    <location>
        <begin position="1741"/>
        <end position="1895"/>
    </location>
</feature>
<feature type="domain" description="PH" evidence="13">
    <location>
        <begin position="991"/>
        <end position="1105"/>
    </location>
</feature>
<dbReference type="InterPro" id="IPR001478">
    <property type="entry name" value="PDZ"/>
</dbReference>